<keyword evidence="2" id="KW-1185">Reference proteome</keyword>
<reference evidence="1 2" key="1">
    <citation type="submission" date="2015-03" db="EMBL/GenBank/DDBJ databases">
        <title>Caedibacter varicaedens, whole genome shotgun sequence.</title>
        <authorList>
            <person name="Suzuki H."/>
            <person name="Dapper A.L."/>
            <person name="Gibson A.K."/>
            <person name="Jackson C."/>
            <person name="Lee H."/>
            <person name="Pejaver V.R."/>
            <person name="Doak T."/>
            <person name="Lynch M."/>
        </authorList>
    </citation>
    <scope>NUCLEOTIDE SEQUENCE [LARGE SCALE GENOMIC DNA]</scope>
</reference>
<dbReference type="InterPro" id="IPR021070">
    <property type="entry name" value="Killing_trait_RebB"/>
</dbReference>
<gene>
    <name evidence="1" type="ORF">Cva_00206</name>
</gene>
<dbReference type="AlphaFoldDB" id="A0A0K8MAN6"/>
<accession>A0A0K8MAN6</accession>
<dbReference type="EMBL" id="BBVC01000009">
    <property type="protein sequence ID" value="GAO97570.1"/>
    <property type="molecule type" value="Genomic_DNA"/>
</dbReference>
<dbReference type="Proteomes" id="UP000036771">
    <property type="component" value="Unassembled WGS sequence"/>
</dbReference>
<proteinExistence type="predicted"/>
<comment type="caution">
    <text evidence="1">The sequence shown here is derived from an EMBL/GenBank/DDBJ whole genome shotgun (WGS) entry which is preliminary data.</text>
</comment>
<evidence type="ECO:0000313" key="2">
    <source>
        <dbReference type="Proteomes" id="UP000036771"/>
    </source>
</evidence>
<protein>
    <submittedName>
        <fullName evidence="1">Killing trait</fullName>
    </submittedName>
</protein>
<sequence length="111" mass="11768">MAEVNDQVTDSVTQTSVTVMAESPAIALSSQILSTCHAHALMAYNAVYAQQNAQILGLSSLADHIIPIPDSSRAENLSSELSEGLSSLNNTLQSIERGLLMVSKGNRYGGY</sequence>
<dbReference type="Pfam" id="PF11747">
    <property type="entry name" value="RebB"/>
    <property type="match status" value="1"/>
</dbReference>
<dbReference type="STRING" id="1629334.Cva_00206"/>
<organism evidence="1 2">
    <name type="scientific">Caedimonas varicaedens</name>
    <dbReference type="NCBI Taxonomy" id="1629334"/>
    <lineage>
        <taxon>Bacteria</taxon>
        <taxon>Pseudomonadati</taxon>
        <taxon>Pseudomonadota</taxon>
        <taxon>Alphaproteobacteria</taxon>
        <taxon>Holosporales</taxon>
        <taxon>Caedimonadaceae</taxon>
        <taxon>Caedimonas</taxon>
    </lineage>
</organism>
<evidence type="ECO:0000313" key="1">
    <source>
        <dbReference type="EMBL" id="GAO97570.1"/>
    </source>
</evidence>
<name>A0A0K8MAN6_9PROT</name>